<dbReference type="Gene3D" id="2.40.170.20">
    <property type="entry name" value="TonB-dependent receptor, beta-barrel domain"/>
    <property type="match status" value="1"/>
</dbReference>
<keyword evidence="10" id="KW-0675">Receptor</keyword>
<evidence type="ECO:0000256" key="1">
    <source>
        <dbReference type="ARBA" id="ARBA00004571"/>
    </source>
</evidence>
<evidence type="ECO:0000256" key="2">
    <source>
        <dbReference type="ARBA" id="ARBA00022448"/>
    </source>
</evidence>
<keyword evidence="2 7" id="KW-0813">Transport</keyword>
<evidence type="ECO:0000313" key="10">
    <source>
        <dbReference type="EMBL" id="ATY33979.1"/>
    </source>
</evidence>
<dbReference type="PANTHER" id="PTHR47234:SF3">
    <property type="entry name" value="SECRETIN_TONB SHORT N-TERMINAL DOMAIN-CONTAINING PROTEIN"/>
    <property type="match status" value="1"/>
</dbReference>
<dbReference type="EMBL" id="CP024923">
    <property type="protein sequence ID" value="ATY33979.1"/>
    <property type="molecule type" value="Genomic_DNA"/>
</dbReference>
<keyword evidence="4 7" id="KW-0812">Transmembrane</keyword>
<comment type="similarity">
    <text evidence="7">Belongs to the TonB-dependent receptor family.</text>
</comment>
<dbReference type="RefSeq" id="WP_100283774.1">
    <property type="nucleotide sequence ID" value="NZ_CP024923.1"/>
</dbReference>
<evidence type="ECO:0000256" key="4">
    <source>
        <dbReference type="ARBA" id="ARBA00022692"/>
    </source>
</evidence>
<name>A0A2K8MPT0_9SPHN</name>
<dbReference type="InterPro" id="IPR006311">
    <property type="entry name" value="TAT_signal"/>
</dbReference>
<evidence type="ECO:0000256" key="5">
    <source>
        <dbReference type="ARBA" id="ARBA00023136"/>
    </source>
</evidence>
<dbReference type="Gene3D" id="2.170.130.10">
    <property type="entry name" value="TonB-dependent receptor, plug domain"/>
    <property type="match status" value="1"/>
</dbReference>
<dbReference type="GO" id="GO:0009279">
    <property type="term" value="C:cell outer membrane"/>
    <property type="evidence" value="ECO:0007669"/>
    <property type="project" value="UniProtKB-SubCell"/>
</dbReference>
<evidence type="ECO:0000256" key="7">
    <source>
        <dbReference type="PROSITE-ProRule" id="PRU01360"/>
    </source>
</evidence>
<dbReference type="SUPFAM" id="SSF56935">
    <property type="entry name" value="Porins"/>
    <property type="match status" value="1"/>
</dbReference>
<dbReference type="Proteomes" id="UP000229081">
    <property type="component" value="Chromosome"/>
</dbReference>
<evidence type="ECO:0000256" key="8">
    <source>
        <dbReference type="SAM" id="SignalP"/>
    </source>
</evidence>
<feature type="signal peptide" evidence="8">
    <location>
        <begin position="1"/>
        <end position="27"/>
    </location>
</feature>
<feature type="chain" id="PRO_5014752407" evidence="8">
    <location>
        <begin position="28"/>
        <end position="912"/>
    </location>
</feature>
<gene>
    <name evidence="10" type="ORF">CVN68_20150</name>
</gene>
<evidence type="ECO:0000256" key="6">
    <source>
        <dbReference type="ARBA" id="ARBA00023237"/>
    </source>
</evidence>
<keyword evidence="3 7" id="KW-1134">Transmembrane beta strand</keyword>
<protein>
    <submittedName>
        <fullName evidence="10">TonB-dependent receptor</fullName>
    </submittedName>
</protein>
<proteinExistence type="inferred from homology"/>
<organism evidence="10 11">
    <name type="scientific">Sphingomonas psychrotolerans</name>
    <dbReference type="NCBI Taxonomy" id="1327635"/>
    <lineage>
        <taxon>Bacteria</taxon>
        <taxon>Pseudomonadati</taxon>
        <taxon>Pseudomonadota</taxon>
        <taxon>Alphaproteobacteria</taxon>
        <taxon>Sphingomonadales</taxon>
        <taxon>Sphingomonadaceae</taxon>
        <taxon>Sphingomonas</taxon>
    </lineage>
</organism>
<comment type="subcellular location">
    <subcellularLocation>
        <location evidence="1 7">Cell outer membrane</location>
        <topology evidence="1 7">Multi-pass membrane protein</topology>
    </subcellularLocation>
</comment>
<keyword evidence="5 7" id="KW-0472">Membrane</keyword>
<dbReference type="PROSITE" id="PS52016">
    <property type="entry name" value="TONB_DEPENDENT_REC_3"/>
    <property type="match status" value="1"/>
</dbReference>
<reference evidence="10 11" key="1">
    <citation type="submission" date="2017-11" db="EMBL/GenBank/DDBJ databases">
        <title>Complete genome sequence of Sphingomonas sp. Strain Cra20, a psychrotolerant potential plant growth promoting rhizobacteria.</title>
        <authorList>
            <person name="Luo Y."/>
        </authorList>
    </citation>
    <scope>NUCLEOTIDE SEQUENCE [LARGE SCALE GENOMIC DNA]</scope>
    <source>
        <strain evidence="10 11">Cra20</strain>
    </source>
</reference>
<evidence type="ECO:0000313" key="11">
    <source>
        <dbReference type="Proteomes" id="UP000229081"/>
    </source>
</evidence>
<evidence type="ECO:0000256" key="3">
    <source>
        <dbReference type="ARBA" id="ARBA00022452"/>
    </source>
</evidence>
<evidence type="ECO:0000259" key="9">
    <source>
        <dbReference type="Pfam" id="PF07715"/>
    </source>
</evidence>
<dbReference type="InterPro" id="IPR039426">
    <property type="entry name" value="TonB-dep_rcpt-like"/>
</dbReference>
<accession>A0A2K8MPT0</accession>
<keyword evidence="11" id="KW-1185">Reference proteome</keyword>
<dbReference type="InterPro" id="IPR036942">
    <property type="entry name" value="Beta-barrel_TonB_sf"/>
</dbReference>
<dbReference type="PROSITE" id="PS51318">
    <property type="entry name" value="TAT"/>
    <property type="match status" value="1"/>
</dbReference>
<dbReference type="KEGG" id="sphc:CVN68_20150"/>
<dbReference type="Pfam" id="PF07715">
    <property type="entry name" value="Plug"/>
    <property type="match status" value="1"/>
</dbReference>
<sequence length="912" mass="97027">MKTMDLRRLMMLTTAAVAVSASAAANAQVATDATAQAETVPAAASDEDAPGESDAEILVTGSRIDRAGFDAPTPTTIIGGDDLLKGNRPSIAQVLNDLPQFRASTTPVTNFSGTASGSSPADLRGLGTSRTLTLLNGRRFTGAGDLNSVPQGLISRVEVVTGGASAAWGSGAVGGVVNILLDSKLQGVTIGAQTGFSSRGDAFRYGFDATFGTRFAGDAGHFMIGAQYFNDHGVLDRDSRPNLGSTTLYTNPAGSAHAFVIARDVNYSNASVGGLITTGVLAGQTFNNDGTLRPFQFGSPRGSQVMVGGEGTSLRDETALAAPYERLNGYARASFEVGDAKFWVDGSYSRMSAEYPFYAESNRDNITVSRDNPFLSPTIRNRLIAAGQTSFRMGRVFEDYGYRTFGYTRETIDAAIGVDGSFADGKWRYSAYYGHGQLSDDRGYLNQKVTANFNRAIDVVASPNGGAPICRIALTDPTTACRPLNVFGEGNADPAAIAYAFSSAAHVRNTTKLDTAAVSLRGDPFSLWAGPVSIAIGAEARWESIGSSGLDPLSAAQAFTTFNFSSIEGGFDVKEGFGEIAIPLLDHDFSKLELSAAGRYSHYSNTGNVTSWKLGLTDRIFDDLLLRVSRSRDIRSGSLTELFNTRSTTQSNIADPLTQTTYQIVTFGGGNPALDPEIGQTTTIGGTYSPSFAPGLNLSVDYFDIRLKGAIATLSGQDIVTRCANGNAALCSQIVRANGVITTVFATFVNLAEYRTHGIDFEASYVLPLNKLSASMPGTLRFRGLATYVPSLTTDDGVSKIEYVGDVGEAVPFGTPQWRGTASVTYQDEVFSADARLRYVDGGVWNHLLDIENNAISARTYFDLGARVRIKELTLSANVNNVFDIDPPLTTTGQIHYDQIGRYFSMAAKISF</sequence>
<dbReference type="AlphaFoldDB" id="A0A2K8MPT0"/>
<dbReference type="InterPro" id="IPR012910">
    <property type="entry name" value="Plug_dom"/>
</dbReference>
<keyword evidence="6 7" id="KW-0998">Cell outer membrane</keyword>
<dbReference type="PANTHER" id="PTHR47234">
    <property type="match status" value="1"/>
</dbReference>
<dbReference type="InterPro" id="IPR037066">
    <property type="entry name" value="Plug_dom_sf"/>
</dbReference>
<feature type="domain" description="TonB-dependent receptor plug" evidence="9">
    <location>
        <begin position="70"/>
        <end position="176"/>
    </location>
</feature>
<keyword evidence="8" id="KW-0732">Signal</keyword>
<dbReference type="OrthoDB" id="7051241at2"/>